<proteinExistence type="predicted"/>
<dbReference type="EMBL" id="CP015220">
    <property type="protein sequence ID" value="AMY22861.1"/>
    <property type="molecule type" value="Genomic_DNA"/>
</dbReference>
<keyword evidence="3" id="KW-1185">Reference proteome</keyword>
<reference evidence="3" key="2">
    <citation type="submission" date="2016-04" db="EMBL/GenBank/DDBJ databases">
        <title>Complete Genome and Plasmid Sequences for Rhodococcus fascians D188 and Draft Sequences for Rhodococcus spp. Isolates PBTS 1 and PBTS 2.</title>
        <authorList>
            <person name="Stamer R."/>
            <person name="Vereecke D."/>
            <person name="Zhang Y."/>
            <person name="Schilkey F."/>
            <person name="Devitt N."/>
            <person name="Randall J."/>
        </authorList>
    </citation>
    <scope>NUCLEOTIDE SEQUENCE [LARGE SCALE GENOMIC DNA]</scope>
    <source>
        <strain evidence="3">PBTS2</strain>
    </source>
</reference>
<dbReference type="KEGG" id="rhs:A3Q41_01557"/>
<feature type="transmembrane region" description="Helical" evidence="1">
    <location>
        <begin position="114"/>
        <end position="136"/>
    </location>
</feature>
<keyword evidence="1" id="KW-0812">Transmembrane</keyword>
<dbReference type="OrthoDB" id="4566632at2"/>
<evidence type="ECO:0000313" key="2">
    <source>
        <dbReference type="EMBL" id="AMY22861.1"/>
    </source>
</evidence>
<evidence type="ECO:0000256" key="1">
    <source>
        <dbReference type="SAM" id="Phobius"/>
    </source>
</evidence>
<evidence type="ECO:0008006" key="4">
    <source>
        <dbReference type="Google" id="ProtNLM"/>
    </source>
</evidence>
<dbReference type="PATRIC" id="fig|1653479.3.peg.1579"/>
<keyword evidence="1" id="KW-0472">Membrane</keyword>
<accession>A0A143QIW4</accession>
<reference evidence="2 3" key="1">
    <citation type="journal article" date="2016" name="Genome Announc.">
        <title>Complete Genome and Plasmid Sequences for Rhodococcus fascians D188 and Draft Sequences for Rhodococcus Isolates PBTS 1 and PBTS 2.</title>
        <authorList>
            <person name="Stamler R.A."/>
            <person name="Vereecke D."/>
            <person name="Zhang Y."/>
            <person name="Schilkey F."/>
            <person name="Devitt N."/>
            <person name="Randall J.J."/>
        </authorList>
    </citation>
    <scope>NUCLEOTIDE SEQUENCE [LARGE SCALE GENOMIC DNA]</scope>
    <source>
        <strain evidence="2 3">PBTS2</strain>
    </source>
</reference>
<gene>
    <name evidence="2" type="ORF">A3Q41_01557</name>
</gene>
<organism evidence="2 3">
    <name type="scientific">Rhodococcoides fascians</name>
    <name type="common">Rhodococcus fascians</name>
    <dbReference type="NCBI Taxonomy" id="1828"/>
    <lineage>
        <taxon>Bacteria</taxon>
        <taxon>Bacillati</taxon>
        <taxon>Actinomycetota</taxon>
        <taxon>Actinomycetes</taxon>
        <taxon>Mycobacteriales</taxon>
        <taxon>Nocardiaceae</taxon>
        <taxon>Rhodococcoides</taxon>
    </lineage>
</organism>
<dbReference type="Proteomes" id="UP000076038">
    <property type="component" value="Chromosome"/>
</dbReference>
<dbReference type="AlphaFoldDB" id="A0A143QIW4"/>
<sequence>MSSNTDALPGAPFSPELLADLHADALPEDVSSRLWPLVRADAEAMRILATLDTVTARLHELGEDPNGTMPVPADVARQIDRTLETLADTESADRTADVLPLRRPPRSARTRRHVIVGIAAAAALLAGGSVTFAAVLHSPGTSDPVVAEPGTTPPDSSLVLDSTDLDSNVAVTVIGKRDSGSLSDPADLAACLDANGVDPAAAVLGSSQVRIDGRQGTLLVLAGAGPAQFIALAVGNDCRGGNPDVLTRRDIG</sequence>
<dbReference type="RefSeq" id="WP_048318996.1">
    <property type="nucleotide sequence ID" value="NZ_CP015220.1"/>
</dbReference>
<evidence type="ECO:0000313" key="3">
    <source>
        <dbReference type="Proteomes" id="UP000076038"/>
    </source>
</evidence>
<keyword evidence="1" id="KW-1133">Transmembrane helix</keyword>
<protein>
    <recommendedName>
        <fullName evidence="4">Anti-sigma-M factor RsmA</fullName>
    </recommendedName>
</protein>
<name>A0A143QIW4_RHOFA</name>